<evidence type="ECO:0008006" key="5">
    <source>
        <dbReference type="Google" id="ProtNLM"/>
    </source>
</evidence>
<organism evidence="4">
    <name type="scientific">marine sediment metagenome</name>
    <dbReference type="NCBI Taxonomy" id="412755"/>
    <lineage>
        <taxon>unclassified sequences</taxon>
        <taxon>metagenomes</taxon>
        <taxon>ecological metagenomes</taxon>
    </lineage>
</organism>
<dbReference type="InterPro" id="IPR014777">
    <property type="entry name" value="4pyrrole_Mease_sub1"/>
</dbReference>
<evidence type="ECO:0000313" key="4">
    <source>
        <dbReference type="EMBL" id="KKL55859.1"/>
    </source>
</evidence>
<comment type="caution">
    <text evidence="4">The sequence shown here is derived from an EMBL/GenBank/DDBJ whole genome shotgun (WGS) entry which is preliminary data.</text>
</comment>
<dbReference type="AlphaFoldDB" id="A0A0F9D2W5"/>
<gene>
    <name evidence="4" type="ORF">LCGC14_2251190</name>
</gene>
<dbReference type="SUPFAM" id="SSF159672">
    <property type="entry name" value="CbiG N-terminal domain-like"/>
    <property type="match status" value="1"/>
</dbReference>
<evidence type="ECO:0000259" key="3">
    <source>
        <dbReference type="Pfam" id="PF11760"/>
    </source>
</evidence>
<feature type="domain" description="Cobalamin synthesis G N-terminal" evidence="3">
    <location>
        <begin position="40"/>
        <end position="119"/>
    </location>
</feature>
<feature type="domain" description="CobE/GbiG C-terminal" evidence="2">
    <location>
        <begin position="200"/>
        <end position="317"/>
    </location>
</feature>
<protein>
    <recommendedName>
        <fullName evidence="5">Tetrapyrrole methylase domain-containing protein</fullName>
    </recommendedName>
</protein>
<dbReference type="InterPro" id="IPR021744">
    <property type="entry name" value="CbiG_N"/>
</dbReference>
<dbReference type="InterPro" id="IPR051810">
    <property type="entry name" value="Precorrin_MeTrfase"/>
</dbReference>
<reference evidence="4" key="1">
    <citation type="journal article" date="2015" name="Nature">
        <title>Complex archaea that bridge the gap between prokaryotes and eukaryotes.</title>
        <authorList>
            <person name="Spang A."/>
            <person name="Saw J.H."/>
            <person name="Jorgensen S.L."/>
            <person name="Zaremba-Niedzwiedzka K."/>
            <person name="Martijn J."/>
            <person name="Lind A.E."/>
            <person name="van Eijk R."/>
            <person name="Schleper C."/>
            <person name="Guy L."/>
            <person name="Ettema T.J."/>
        </authorList>
    </citation>
    <scope>NUCLEOTIDE SEQUENCE</scope>
</reference>
<dbReference type="PANTHER" id="PTHR47036:SF1">
    <property type="entry name" value="COBALT-FACTOR III C(17)-METHYLTRANSFERASE-RELATED"/>
    <property type="match status" value="1"/>
</dbReference>
<name>A0A0F9D2W5_9ZZZZ</name>
<dbReference type="Pfam" id="PF11760">
    <property type="entry name" value="CbiG_N"/>
    <property type="match status" value="1"/>
</dbReference>
<dbReference type="Gene3D" id="3.30.420.180">
    <property type="entry name" value="CobE/GbiG C-terminal domain"/>
    <property type="match status" value="1"/>
</dbReference>
<feature type="non-terminal residue" evidence="4">
    <location>
        <position position="417"/>
    </location>
</feature>
<evidence type="ECO:0000259" key="1">
    <source>
        <dbReference type="Pfam" id="PF00590"/>
    </source>
</evidence>
<accession>A0A0F9D2W5</accession>
<dbReference type="SUPFAM" id="SSF53790">
    <property type="entry name" value="Tetrapyrrole methylase"/>
    <property type="match status" value="1"/>
</dbReference>
<dbReference type="Gene3D" id="3.40.1010.10">
    <property type="entry name" value="Cobalt-precorrin-4 Transmethylase, Domain 1"/>
    <property type="match status" value="1"/>
</dbReference>
<feature type="domain" description="Tetrapyrrole methylase" evidence="1">
    <location>
        <begin position="327"/>
        <end position="415"/>
    </location>
</feature>
<dbReference type="Pfam" id="PF00590">
    <property type="entry name" value="TP_methylase"/>
    <property type="match status" value="1"/>
</dbReference>
<dbReference type="Gene3D" id="3.40.50.11220">
    <property type="match status" value="1"/>
</dbReference>
<proteinExistence type="predicted"/>
<dbReference type="InterPro" id="IPR000878">
    <property type="entry name" value="4pyrrol_Mease"/>
</dbReference>
<dbReference type="Pfam" id="PF01890">
    <property type="entry name" value="CbiG_C"/>
    <property type="match status" value="1"/>
</dbReference>
<dbReference type="GO" id="GO:0009236">
    <property type="term" value="P:cobalamin biosynthetic process"/>
    <property type="evidence" value="ECO:0007669"/>
    <property type="project" value="InterPro"/>
</dbReference>
<evidence type="ECO:0000259" key="2">
    <source>
        <dbReference type="Pfam" id="PF01890"/>
    </source>
</evidence>
<dbReference type="InterPro" id="IPR036518">
    <property type="entry name" value="CobE/GbiG_C_sf"/>
</dbReference>
<dbReference type="InterPro" id="IPR035996">
    <property type="entry name" value="4pyrrol_Methylase_sf"/>
</dbReference>
<dbReference type="InterPro" id="IPR002750">
    <property type="entry name" value="CobE/GbiG_C"/>
</dbReference>
<dbReference type="EMBL" id="LAZR01030688">
    <property type="protein sequence ID" value="KKL55859.1"/>
    <property type="molecule type" value="Genomic_DNA"/>
</dbReference>
<dbReference type="InterPro" id="IPR038029">
    <property type="entry name" value="GbiG_N_sf"/>
</dbReference>
<dbReference type="SUPFAM" id="SSF159664">
    <property type="entry name" value="CobE/GbiG C-terminal domain-like"/>
    <property type="match status" value="1"/>
</dbReference>
<dbReference type="GO" id="GO:0008168">
    <property type="term" value="F:methyltransferase activity"/>
    <property type="evidence" value="ECO:0007669"/>
    <property type="project" value="InterPro"/>
</dbReference>
<sequence>MATGSRVIVYYITGGGRELAEKLSEAMPETECVSYTRDSVSRDWQTAKALVFIMASGIAVRSVASFLKDKKEDPAILVMDEKAAHVVSLAGGHEAGANDLAREIASVTGATPVITTGTDSNELTSIDVFARDHGLVIENRGYLSHISRRHIRQTLLKVFNETTIELTDDLLGVRDVRKADVIISSRLYEVDALMFRPRELYLGLGVNSGTGAEEIEKEVSKFLKDNGFSPASLALIATHEKKKREEAGLKEFAEKMGVRILGFTTEELNCVKGVEESPAAMKALGVRAVAEPASLLASGAKELTIKKVKCKNVTLSLSIARRGRLDVVGTGPGGLEYITPNAIKAIRESDVVVGFKSYLDLIKPLLPGKEVVSSAMTQEVKRVQRAVELATDGRKVALVSGGDPGVYAMAGLAYEVA</sequence>
<dbReference type="PANTHER" id="PTHR47036">
    <property type="entry name" value="COBALT-FACTOR III C(17)-METHYLTRANSFERASE-RELATED"/>
    <property type="match status" value="1"/>
</dbReference>